<evidence type="ECO:0008006" key="4">
    <source>
        <dbReference type="Google" id="ProtNLM"/>
    </source>
</evidence>
<evidence type="ECO:0000313" key="3">
    <source>
        <dbReference type="Proteomes" id="UP000584670"/>
    </source>
</evidence>
<keyword evidence="1" id="KW-1133">Transmembrane helix</keyword>
<dbReference type="RefSeq" id="WP_186282061.1">
    <property type="nucleotide sequence ID" value="NZ_JACMSF010000009.1"/>
</dbReference>
<sequence>MGEAGPLMGVFLTEVGKRLAEKWLTLLVLPGLLYVGTLIAARTAGWTHALDAQRLISEIDNWAAKDHPRPQSLLILIAVVAVLGSAGASIGAQSIGDLAARAWLAEHWEEWPPPLRALARRHTGSRQRAWRTASEAYRRALEPMGRATALAEAGRGPGPSREQHEHLRTADRALAAIARELPERPTWMGDRIAGMSAVLRRRYAIDLPTVWPCLWLTLPESTRLEITSTRDAFQRASALAGWSVLYLLPGALWWPGLPISIVLGAASVRRARAAVDGYTRFVTAAVELHTPELVRTLGIGTSAVLDSETGWALTRRLQGRGP</sequence>
<keyword evidence="3" id="KW-1185">Reference proteome</keyword>
<proteinExistence type="predicted"/>
<dbReference type="AlphaFoldDB" id="A0A7X1M8W9"/>
<feature type="transmembrane region" description="Helical" evidence="1">
    <location>
        <begin position="23"/>
        <end position="41"/>
    </location>
</feature>
<organism evidence="2 3">
    <name type="scientific">Streptomyces cupreus</name>
    <dbReference type="NCBI Taxonomy" id="2759956"/>
    <lineage>
        <taxon>Bacteria</taxon>
        <taxon>Bacillati</taxon>
        <taxon>Actinomycetota</taxon>
        <taxon>Actinomycetes</taxon>
        <taxon>Kitasatosporales</taxon>
        <taxon>Streptomycetaceae</taxon>
        <taxon>Streptomyces</taxon>
    </lineage>
</organism>
<feature type="transmembrane region" description="Helical" evidence="1">
    <location>
        <begin position="73"/>
        <end position="92"/>
    </location>
</feature>
<protein>
    <recommendedName>
        <fullName evidence="4">Vegetative cell wall protein gp1</fullName>
    </recommendedName>
</protein>
<evidence type="ECO:0000256" key="1">
    <source>
        <dbReference type="SAM" id="Phobius"/>
    </source>
</evidence>
<name>A0A7X1M8W9_9ACTN</name>
<evidence type="ECO:0000313" key="2">
    <source>
        <dbReference type="EMBL" id="MBC2902151.1"/>
    </source>
</evidence>
<dbReference type="EMBL" id="JACMSF010000009">
    <property type="protein sequence ID" value="MBC2902151.1"/>
    <property type="molecule type" value="Genomic_DNA"/>
</dbReference>
<keyword evidence="1" id="KW-0812">Transmembrane</keyword>
<keyword evidence="1" id="KW-0472">Membrane</keyword>
<dbReference type="Proteomes" id="UP000584670">
    <property type="component" value="Unassembled WGS sequence"/>
</dbReference>
<comment type="caution">
    <text evidence="2">The sequence shown here is derived from an EMBL/GenBank/DDBJ whole genome shotgun (WGS) entry which is preliminary data.</text>
</comment>
<accession>A0A7X1M8W9</accession>
<reference evidence="2 3" key="1">
    <citation type="submission" date="2020-08" db="EMBL/GenBank/DDBJ databases">
        <title>Streptomyces sp. PSKA01 genome sequencing and assembly.</title>
        <authorList>
            <person name="Mandal S."/>
            <person name="Maiti P.K."/>
            <person name="Das P."/>
        </authorList>
    </citation>
    <scope>NUCLEOTIDE SEQUENCE [LARGE SCALE GENOMIC DNA]</scope>
    <source>
        <strain evidence="2 3">PSKA01</strain>
    </source>
</reference>
<gene>
    <name evidence="2" type="ORF">H4N64_11115</name>
</gene>